<proteinExistence type="predicted"/>
<keyword evidence="1" id="KW-0732">Signal</keyword>
<evidence type="ECO:0008006" key="4">
    <source>
        <dbReference type="Google" id="ProtNLM"/>
    </source>
</evidence>
<gene>
    <name evidence="2" type="ORF">C6P45_003147</name>
</gene>
<dbReference type="EMBL" id="PUHR01000305">
    <property type="protein sequence ID" value="KAG0655131.1"/>
    <property type="molecule type" value="Genomic_DNA"/>
</dbReference>
<accession>A0A9P6VVL2</accession>
<organism evidence="2 3">
    <name type="scientific">Maudiozyma exigua</name>
    <name type="common">Yeast</name>
    <name type="synonym">Kazachstania exigua</name>
    <dbReference type="NCBI Taxonomy" id="34358"/>
    <lineage>
        <taxon>Eukaryota</taxon>
        <taxon>Fungi</taxon>
        <taxon>Dikarya</taxon>
        <taxon>Ascomycota</taxon>
        <taxon>Saccharomycotina</taxon>
        <taxon>Saccharomycetes</taxon>
        <taxon>Saccharomycetales</taxon>
        <taxon>Saccharomycetaceae</taxon>
        <taxon>Maudiozyma</taxon>
    </lineage>
</organism>
<evidence type="ECO:0000313" key="3">
    <source>
        <dbReference type="Proteomes" id="UP000750334"/>
    </source>
</evidence>
<keyword evidence="3" id="KW-1185">Reference proteome</keyword>
<feature type="chain" id="PRO_5040356178" description="PA14 domain-containing protein" evidence="1">
    <location>
        <begin position="22"/>
        <end position="173"/>
    </location>
</feature>
<evidence type="ECO:0000313" key="2">
    <source>
        <dbReference type="EMBL" id="KAG0655131.1"/>
    </source>
</evidence>
<feature type="signal peptide" evidence="1">
    <location>
        <begin position="1"/>
        <end position="21"/>
    </location>
</feature>
<sequence length="173" mass="19076">MLLQQLQHSLLFSFLANYVIAAATPDKCALFTPTLVGEVGYFRKTYQLSAKEYVDTIADELYSYVKKGNSDGLISSDIYDISFNISIPAGTEYTVSLYPGETPILLSSFATISGGGFIPKETGEYTFSLDSVRDGAAMFILDKQDHLCCENLANGISIDDYTGFYYIPDDPNF</sequence>
<reference evidence="2 3" key="1">
    <citation type="submission" date="2020-11" db="EMBL/GenBank/DDBJ databases">
        <title>Kefir isolates.</title>
        <authorList>
            <person name="Marcisauskas S."/>
            <person name="Kim Y."/>
            <person name="Blasche S."/>
        </authorList>
    </citation>
    <scope>NUCLEOTIDE SEQUENCE [LARGE SCALE GENOMIC DNA]</scope>
    <source>
        <strain evidence="2 3">OG2</strain>
    </source>
</reference>
<evidence type="ECO:0000256" key="1">
    <source>
        <dbReference type="SAM" id="SignalP"/>
    </source>
</evidence>
<dbReference type="Gene3D" id="2.60.120.1560">
    <property type="match status" value="1"/>
</dbReference>
<comment type="caution">
    <text evidence="2">The sequence shown here is derived from an EMBL/GenBank/DDBJ whole genome shotgun (WGS) entry which is preliminary data.</text>
</comment>
<dbReference type="Proteomes" id="UP000750334">
    <property type="component" value="Unassembled WGS sequence"/>
</dbReference>
<name>A0A9P6VVL2_MAUEX</name>
<protein>
    <recommendedName>
        <fullName evidence="4">PA14 domain-containing protein</fullName>
    </recommendedName>
</protein>
<dbReference type="AlphaFoldDB" id="A0A9P6VVL2"/>